<gene>
    <name evidence="4" type="ORF">ACG04Q_24720</name>
</gene>
<dbReference type="Proteomes" id="UP001606302">
    <property type="component" value="Unassembled WGS sequence"/>
</dbReference>
<organism evidence="4 5">
    <name type="scientific">Pelomonas lactea</name>
    <dbReference type="NCBI Taxonomy" id="3299030"/>
    <lineage>
        <taxon>Bacteria</taxon>
        <taxon>Pseudomonadati</taxon>
        <taxon>Pseudomonadota</taxon>
        <taxon>Betaproteobacteria</taxon>
        <taxon>Burkholderiales</taxon>
        <taxon>Sphaerotilaceae</taxon>
        <taxon>Roseateles</taxon>
    </lineage>
</organism>
<evidence type="ECO:0000256" key="1">
    <source>
        <dbReference type="SAM" id="MobiDB-lite"/>
    </source>
</evidence>
<dbReference type="PANTHER" id="PTHR31157:SF1">
    <property type="entry name" value="SCP DOMAIN-CONTAINING PROTEIN"/>
    <property type="match status" value="1"/>
</dbReference>
<dbReference type="EMBL" id="JBIGHX010000011">
    <property type="protein sequence ID" value="MFG6464799.1"/>
    <property type="molecule type" value="Genomic_DNA"/>
</dbReference>
<evidence type="ECO:0000313" key="5">
    <source>
        <dbReference type="Proteomes" id="UP001606302"/>
    </source>
</evidence>
<dbReference type="RefSeq" id="WP_394514387.1">
    <property type="nucleotide sequence ID" value="NZ_JBIGHX010000011.1"/>
</dbReference>
<feature type="compositionally biased region" description="Low complexity" evidence="1">
    <location>
        <begin position="50"/>
        <end position="63"/>
    </location>
</feature>
<reference evidence="4 5" key="1">
    <citation type="submission" date="2024-08" db="EMBL/GenBank/DDBJ databases">
        <authorList>
            <person name="Lu H."/>
        </authorList>
    </citation>
    <scope>NUCLEOTIDE SEQUENCE [LARGE SCALE GENOMIC DNA]</scope>
    <source>
        <strain evidence="4 5">DXS20W</strain>
    </source>
</reference>
<keyword evidence="5" id="KW-1185">Reference proteome</keyword>
<feature type="chain" id="PRO_5046992233" evidence="2">
    <location>
        <begin position="24"/>
        <end position="213"/>
    </location>
</feature>
<feature type="domain" description="SCP" evidence="3">
    <location>
        <begin position="80"/>
        <end position="209"/>
    </location>
</feature>
<keyword evidence="2" id="KW-0732">Signal</keyword>
<dbReference type="Gene3D" id="3.40.33.10">
    <property type="entry name" value="CAP"/>
    <property type="match status" value="1"/>
</dbReference>
<dbReference type="SUPFAM" id="SSF55797">
    <property type="entry name" value="PR-1-like"/>
    <property type="match status" value="1"/>
</dbReference>
<accession>A0ABW7GSM1</accession>
<dbReference type="CDD" id="cd05379">
    <property type="entry name" value="CAP_bacterial"/>
    <property type="match status" value="1"/>
</dbReference>
<dbReference type="PANTHER" id="PTHR31157">
    <property type="entry name" value="SCP DOMAIN-CONTAINING PROTEIN"/>
    <property type="match status" value="1"/>
</dbReference>
<feature type="signal peptide" evidence="2">
    <location>
        <begin position="1"/>
        <end position="23"/>
    </location>
</feature>
<name>A0ABW7GSM1_9BURK</name>
<comment type="caution">
    <text evidence="4">The sequence shown here is derived from an EMBL/GenBank/DDBJ whole genome shotgun (WGS) entry which is preliminary data.</text>
</comment>
<dbReference type="InterPro" id="IPR014044">
    <property type="entry name" value="CAP_dom"/>
</dbReference>
<sequence>MRSLRHFGTAPLTVFPLALLLTACGGGGSTTGSTNGGTSAASPAAPAPSSPATASPAPATPVAAGTRTGCNLPGFQADMLAAVNAYRRKGATCGANGSFPAAPDLVWNAALTQAAVAHSDDMVAGNFFSHTGSNGSTVGTRVTAAGYAWRGVGENIAAGQGTVTAVVDGWMKSDGHCANLMNAAYRDIGVACVAGNANTSYRTYWTQDFGTPR</sequence>
<evidence type="ECO:0000313" key="4">
    <source>
        <dbReference type="EMBL" id="MFG6464799.1"/>
    </source>
</evidence>
<evidence type="ECO:0000256" key="2">
    <source>
        <dbReference type="SAM" id="SignalP"/>
    </source>
</evidence>
<protein>
    <submittedName>
        <fullName evidence="4">CAP domain-containing protein</fullName>
    </submittedName>
</protein>
<feature type="region of interest" description="Disordered" evidence="1">
    <location>
        <begin position="31"/>
        <end position="63"/>
    </location>
</feature>
<evidence type="ECO:0000259" key="3">
    <source>
        <dbReference type="Pfam" id="PF00188"/>
    </source>
</evidence>
<dbReference type="InterPro" id="IPR035940">
    <property type="entry name" value="CAP_sf"/>
</dbReference>
<dbReference type="PROSITE" id="PS51257">
    <property type="entry name" value="PROKAR_LIPOPROTEIN"/>
    <property type="match status" value="1"/>
</dbReference>
<feature type="compositionally biased region" description="Low complexity" evidence="1">
    <location>
        <begin position="31"/>
        <end position="44"/>
    </location>
</feature>
<proteinExistence type="predicted"/>
<dbReference type="Pfam" id="PF00188">
    <property type="entry name" value="CAP"/>
    <property type="match status" value="1"/>
</dbReference>